<dbReference type="InterPro" id="IPR052353">
    <property type="entry name" value="Benzoxazolinone_Detox_Enz"/>
</dbReference>
<dbReference type="GO" id="GO:0030151">
    <property type="term" value="F:molybdenum ion binding"/>
    <property type="evidence" value="ECO:0007669"/>
    <property type="project" value="InterPro"/>
</dbReference>
<feature type="domain" description="MOSC" evidence="1">
    <location>
        <begin position="29"/>
        <end position="166"/>
    </location>
</feature>
<dbReference type="InterPro" id="IPR005302">
    <property type="entry name" value="MoCF_Sase_C"/>
</dbReference>
<dbReference type="SUPFAM" id="SSF50800">
    <property type="entry name" value="PK beta-barrel domain-like"/>
    <property type="match status" value="1"/>
</dbReference>
<evidence type="ECO:0000313" key="2">
    <source>
        <dbReference type="EMBL" id="PNG05104.1"/>
    </source>
</evidence>
<accession>A0A2N8SRI5</accession>
<evidence type="ECO:0000259" key="1">
    <source>
        <dbReference type="PROSITE" id="PS51340"/>
    </source>
</evidence>
<dbReference type="Gene3D" id="2.40.33.20">
    <property type="entry name" value="PK beta-barrel domain-like"/>
    <property type="match status" value="1"/>
</dbReference>
<dbReference type="PANTHER" id="PTHR30212:SF2">
    <property type="entry name" value="PROTEIN YIIM"/>
    <property type="match status" value="1"/>
</dbReference>
<name>A0A2N8SRI5_STUST</name>
<dbReference type="GO" id="GO:0030170">
    <property type="term" value="F:pyridoxal phosphate binding"/>
    <property type="evidence" value="ECO:0007669"/>
    <property type="project" value="InterPro"/>
</dbReference>
<dbReference type="Proteomes" id="UP000236023">
    <property type="component" value="Unassembled WGS sequence"/>
</dbReference>
<sequence length="231" mass="25922">MQLARIEQLLVGKAVPYTRPGTHSAIAKQAVAGPVPLGPEGLEGDEQGDRKVHGGVDKALHHYPYEHYRQWIERLGPSALLACPGAFGENISTLGLGEADLCLGDVLRCGEALLEVAQTRQPCWKLNDRFGIPDMALQVQQSGMTGWYYRVLEPGCLEAGRMLVLEHRPHPRWPLTRVLEVLYRRPLDQAALHELSELPLVPSWRKLVERRLGQRSVEDWNKRLYGIDTQG</sequence>
<dbReference type="PROSITE" id="PS51340">
    <property type="entry name" value="MOSC"/>
    <property type="match status" value="1"/>
</dbReference>
<dbReference type="Pfam" id="PF03473">
    <property type="entry name" value="MOSC"/>
    <property type="match status" value="1"/>
</dbReference>
<dbReference type="EMBL" id="POUT01000019">
    <property type="protein sequence ID" value="PNG05104.1"/>
    <property type="molecule type" value="Genomic_DNA"/>
</dbReference>
<dbReference type="GO" id="GO:0003824">
    <property type="term" value="F:catalytic activity"/>
    <property type="evidence" value="ECO:0007669"/>
    <property type="project" value="InterPro"/>
</dbReference>
<gene>
    <name evidence="2" type="ORF">CXK94_21055</name>
</gene>
<evidence type="ECO:0000313" key="3">
    <source>
        <dbReference type="Proteomes" id="UP000236023"/>
    </source>
</evidence>
<dbReference type="Pfam" id="PF03475">
    <property type="entry name" value="YiiM_3-alpha"/>
    <property type="match status" value="1"/>
</dbReference>
<proteinExistence type="predicted"/>
<dbReference type="AlphaFoldDB" id="A0A2N8SRI5"/>
<reference evidence="2 3" key="1">
    <citation type="submission" date="2018-01" db="EMBL/GenBank/DDBJ databases">
        <title>Denitrification phenotypes of diverse strains of Pseudomonas stutzeri.</title>
        <authorList>
            <person name="Milligan D.A."/>
            <person name="Bergaust L."/>
            <person name="Bakken L.R."/>
            <person name="Frostegard A."/>
        </authorList>
    </citation>
    <scope>NUCLEOTIDE SEQUENCE [LARGE SCALE GENOMIC DNA]</scope>
    <source>
        <strain evidence="2 3">24a75</strain>
    </source>
</reference>
<dbReference type="InterPro" id="IPR005163">
    <property type="entry name" value="Tri_helical_YiiM-like"/>
</dbReference>
<protein>
    <submittedName>
        <fullName evidence="2">MOSC domain-containing protein</fullName>
    </submittedName>
</protein>
<comment type="caution">
    <text evidence="2">The sequence shown here is derived from an EMBL/GenBank/DDBJ whole genome shotgun (WGS) entry which is preliminary data.</text>
</comment>
<organism evidence="2 3">
    <name type="scientific">Stutzerimonas stutzeri</name>
    <name type="common">Pseudomonas stutzeri</name>
    <dbReference type="NCBI Taxonomy" id="316"/>
    <lineage>
        <taxon>Bacteria</taxon>
        <taxon>Pseudomonadati</taxon>
        <taxon>Pseudomonadota</taxon>
        <taxon>Gammaproteobacteria</taxon>
        <taxon>Pseudomonadales</taxon>
        <taxon>Pseudomonadaceae</taxon>
        <taxon>Stutzerimonas</taxon>
    </lineage>
</organism>
<dbReference type="InterPro" id="IPR011037">
    <property type="entry name" value="Pyrv_Knase-like_insert_dom_sf"/>
</dbReference>
<dbReference type="PANTHER" id="PTHR30212">
    <property type="entry name" value="PROTEIN YIIM"/>
    <property type="match status" value="1"/>
</dbReference>
<dbReference type="RefSeq" id="WP_102895768.1">
    <property type="nucleotide sequence ID" value="NZ_JAMOHU010000081.1"/>
</dbReference>